<dbReference type="PROSITE" id="PS01152">
    <property type="entry name" value="HESB"/>
    <property type="match status" value="1"/>
</dbReference>
<dbReference type="AlphaFoldDB" id="A0A0A5I3A2"/>
<dbReference type="InterPro" id="IPR017870">
    <property type="entry name" value="FeS_cluster_insertion_CS"/>
</dbReference>
<dbReference type="Proteomes" id="UP000030451">
    <property type="component" value="Unassembled WGS sequence"/>
</dbReference>
<dbReference type="STRING" id="379097.SE23_05590"/>
<dbReference type="RefSeq" id="WP_038188521.1">
    <property type="nucleotide sequence ID" value="NZ_JRWP01000004.1"/>
</dbReference>
<dbReference type="InterPro" id="IPR000361">
    <property type="entry name" value="ATAP_core_dom"/>
</dbReference>
<proteinExistence type="inferred from homology"/>
<evidence type="ECO:0000259" key="2">
    <source>
        <dbReference type="Pfam" id="PF01521"/>
    </source>
</evidence>
<evidence type="ECO:0000313" key="4">
    <source>
        <dbReference type="Proteomes" id="UP000030451"/>
    </source>
</evidence>
<protein>
    <submittedName>
        <fullName evidence="3">SufA</fullName>
    </submittedName>
</protein>
<dbReference type="EMBL" id="JRWP01000004">
    <property type="protein sequence ID" value="KGY10239.1"/>
    <property type="molecule type" value="Genomic_DNA"/>
</dbReference>
<dbReference type="InterPro" id="IPR050322">
    <property type="entry name" value="Fe-S_cluster_asmbl/transfer"/>
</dbReference>
<comment type="caution">
    <text evidence="3">The sequence shown here is derived from an EMBL/GenBank/DDBJ whole genome shotgun (WGS) entry which is preliminary data.</text>
</comment>
<dbReference type="GO" id="GO:0051537">
    <property type="term" value="F:2 iron, 2 sulfur cluster binding"/>
    <property type="evidence" value="ECO:0007669"/>
    <property type="project" value="TreeGrafter"/>
</dbReference>
<sequence length="122" mass="13514">MSIPSSDSTQISIHDMEWQGVRLSESAAKRVARLTKQGQHFHLSVRPSGCTGFAYEVTLVDTIADDDLRFESHNTPFYVSLSAMPMLDGTELDFVRQGLNSHFVYNNPNVKNLCGCGESFGV</sequence>
<reference evidence="3 4" key="1">
    <citation type="submission" date="2014-10" db="EMBL/GenBank/DDBJ databases">
        <title>Genome sequencing of Vibrio sinaloensis T08.</title>
        <authorList>
            <person name="Chan K.-G."/>
            <person name="Mohamad N.I."/>
        </authorList>
    </citation>
    <scope>NUCLEOTIDE SEQUENCE [LARGE SCALE GENOMIC DNA]</scope>
    <source>
        <strain evidence="3 4">T08</strain>
    </source>
</reference>
<gene>
    <name evidence="3" type="ORF">NM06_04835</name>
</gene>
<dbReference type="GO" id="GO:0005829">
    <property type="term" value="C:cytosol"/>
    <property type="evidence" value="ECO:0007669"/>
    <property type="project" value="TreeGrafter"/>
</dbReference>
<dbReference type="OrthoDB" id="9801228at2"/>
<dbReference type="Gene3D" id="2.60.300.12">
    <property type="entry name" value="HesB-like domain"/>
    <property type="match status" value="1"/>
</dbReference>
<dbReference type="Pfam" id="PF01521">
    <property type="entry name" value="Fe-S_biosyn"/>
    <property type="match status" value="1"/>
</dbReference>
<comment type="similarity">
    <text evidence="1">Belongs to the HesB/IscA family.</text>
</comment>
<name>A0A0A5I3A2_PHOS4</name>
<dbReference type="PANTHER" id="PTHR10072">
    <property type="entry name" value="IRON-SULFUR CLUSTER ASSEMBLY PROTEIN"/>
    <property type="match status" value="1"/>
</dbReference>
<dbReference type="InterPro" id="IPR016092">
    <property type="entry name" value="ATAP"/>
</dbReference>
<organism evidence="3 4">
    <name type="scientific">Photobacterium sp. (strain ATCC 43367)</name>
    <dbReference type="NCBI Taxonomy" id="379097"/>
    <lineage>
        <taxon>Bacteria</taxon>
        <taxon>Pseudomonadati</taxon>
        <taxon>Pseudomonadota</taxon>
        <taxon>Gammaproteobacteria</taxon>
        <taxon>Vibrionales</taxon>
        <taxon>Vibrionaceae</taxon>
        <taxon>Vibrio</taxon>
        <taxon>Vibrio oreintalis group</taxon>
    </lineage>
</organism>
<dbReference type="NCBIfam" id="TIGR00049">
    <property type="entry name" value="iron-sulfur cluster assembly accessory protein"/>
    <property type="match status" value="1"/>
</dbReference>
<accession>A0A0A5I3A2</accession>
<dbReference type="InterPro" id="IPR035903">
    <property type="entry name" value="HesB-like_dom_sf"/>
</dbReference>
<dbReference type="PANTHER" id="PTHR10072:SF47">
    <property type="entry name" value="PROTEIN SUFA"/>
    <property type="match status" value="1"/>
</dbReference>
<evidence type="ECO:0000313" key="3">
    <source>
        <dbReference type="EMBL" id="KGY10239.1"/>
    </source>
</evidence>
<evidence type="ECO:0000256" key="1">
    <source>
        <dbReference type="ARBA" id="ARBA00006718"/>
    </source>
</evidence>
<feature type="domain" description="Core" evidence="2">
    <location>
        <begin position="21"/>
        <end position="118"/>
    </location>
</feature>
<dbReference type="GO" id="GO:0016226">
    <property type="term" value="P:iron-sulfur cluster assembly"/>
    <property type="evidence" value="ECO:0007669"/>
    <property type="project" value="InterPro"/>
</dbReference>
<dbReference type="SUPFAM" id="SSF89360">
    <property type="entry name" value="HesB-like domain"/>
    <property type="match status" value="1"/>
</dbReference>